<gene>
    <name evidence="1" type="ORF">HRI96_10870</name>
    <name evidence="2" type="ORF">HRQ91_00895</name>
</gene>
<dbReference type="EMBL" id="CP054257">
    <property type="protein sequence ID" value="QTQ12656.1"/>
    <property type="molecule type" value="Genomic_DNA"/>
</dbReference>
<reference evidence="2 3" key="2">
    <citation type="journal article" date="2021" name="Microbiol. Resour. Announc.">
        <title>Complete Genome Sequences of Three Human Oral Treponema parvum Isolates.</title>
        <authorList>
            <person name="Zeng H."/>
            <person name="Watt R.M."/>
        </authorList>
    </citation>
    <scope>NUCLEOTIDE SEQUENCE [LARGE SCALE GENOMIC DNA]</scope>
    <source>
        <strain evidence="2 3">ATCC 700770</strain>
        <strain evidence="1">ATCC 700773</strain>
    </source>
</reference>
<dbReference type="InterPro" id="IPR015867">
    <property type="entry name" value="N-reg_PII/ATP_PRibTrfase_C"/>
</dbReference>
<evidence type="ECO:0000313" key="3">
    <source>
        <dbReference type="Proteomes" id="UP000671908"/>
    </source>
</evidence>
<dbReference type="KEGG" id="tpav:HRQ91_00895"/>
<reference evidence="2" key="1">
    <citation type="submission" date="2020-05" db="EMBL/GenBank/DDBJ databases">
        <authorList>
            <person name="Zeng H."/>
            <person name="Chan Y.K."/>
            <person name="Watt R.M."/>
        </authorList>
    </citation>
    <scope>NUCLEOTIDE SEQUENCE</scope>
    <source>
        <strain evidence="2">ATCC 700770</strain>
        <strain evidence="1">ATCC 700773</strain>
    </source>
</reference>
<accession>A0A975IDS7</accession>
<evidence type="ECO:0000313" key="2">
    <source>
        <dbReference type="EMBL" id="QTQ13123.1"/>
    </source>
</evidence>
<evidence type="ECO:0000313" key="1">
    <source>
        <dbReference type="EMBL" id="QTQ12656.1"/>
    </source>
</evidence>
<proteinExistence type="predicted"/>
<dbReference type="AlphaFoldDB" id="A0A975IDS7"/>
<dbReference type="Gene3D" id="3.30.70.120">
    <property type="match status" value="1"/>
</dbReference>
<evidence type="ECO:0008006" key="4">
    <source>
        <dbReference type="Google" id="ProtNLM"/>
    </source>
</evidence>
<dbReference type="Proteomes" id="UP000671995">
    <property type="component" value="Chromosome"/>
</dbReference>
<name>A0A975IDS7_9SPIR</name>
<dbReference type="Proteomes" id="UP000671908">
    <property type="component" value="Chromosome"/>
</dbReference>
<sequence length="94" mass="10547">MHRAEIIANQSVQDDILEALEENVPEILYTVVPSVQGRGGENRKLGTTTWPETNFLVISYIEDDKVPAVKAVIKAVKEKFKNEGIKLFFTKAES</sequence>
<keyword evidence="3" id="KW-1185">Reference proteome</keyword>
<dbReference type="NCBIfam" id="NF045581">
    <property type="entry name" value="PG0541_fam"/>
    <property type="match status" value="1"/>
</dbReference>
<dbReference type="EMBL" id="CP054142">
    <property type="protein sequence ID" value="QTQ13123.1"/>
    <property type="molecule type" value="Genomic_DNA"/>
</dbReference>
<dbReference type="RefSeq" id="WP_210117369.1">
    <property type="nucleotide sequence ID" value="NZ_CP054142.1"/>
</dbReference>
<organism evidence="2 3">
    <name type="scientific">Treponema parvum</name>
    <dbReference type="NCBI Taxonomy" id="138851"/>
    <lineage>
        <taxon>Bacteria</taxon>
        <taxon>Pseudomonadati</taxon>
        <taxon>Spirochaetota</taxon>
        <taxon>Spirochaetia</taxon>
        <taxon>Spirochaetales</taxon>
        <taxon>Treponemataceae</taxon>
        <taxon>Treponema</taxon>
    </lineage>
</organism>
<protein>
    <recommendedName>
        <fullName evidence="4">Nitrogen regulatory protein P-II</fullName>
    </recommendedName>
</protein>